<proteinExistence type="predicted"/>
<evidence type="ECO:0000313" key="1">
    <source>
        <dbReference type="EMBL" id="CAG8768482.1"/>
    </source>
</evidence>
<sequence>MNRVILRILPIQATNEINRITQNAQTRAKIAHILLHQISKEIFKMIWKPRCTMIASGNPPRRPGEEAVEEEIVANIQSTSKTLAQLHNAELSERI</sequence>
<organism evidence="1 2">
    <name type="scientific">Gigaspora margarita</name>
    <dbReference type="NCBI Taxonomy" id="4874"/>
    <lineage>
        <taxon>Eukaryota</taxon>
        <taxon>Fungi</taxon>
        <taxon>Fungi incertae sedis</taxon>
        <taxon>Mucoromycota</taxon>
        <taxon>Glomeromycotina</taxon>
        <taxon>Glomeromycetes</taxon>
        <taxon>Diversisporales</taxon>
        <taxon>Gigasporaceae</taxon>
        <taxon>Gigaspora</taxon>
    </lineage>
</organism>
<gene>
    <name evidence="1" type="ORF">GMARGA_LOCUS18254</name>
</gene>
<keyword evidence="2" id="KW-1185">Reference proteome</keyword>
<dbReference type="Proteomes" id="UP000789901">
    <property type="component" value="Unassembled WGS sequence"/>
</dbReference>
<accession>A0ABN7VFW3</accession>
<evidence type="ECO:0000313" key="2">
    <source>
        <dbReference type="Proteomes" id="UP000789901"/>
    </source>
</evidence>
<comment type="caution">
    <text evidence="1">The sequence shown here is derived from an EMBL/GenBank/DDBJ whole genome shotgun (WGS) entry which is preliminary data.</text>
</comment>
<reference evidence="1 2" key="1">
    <citation type="submission" date="2021-06" db="EMBL/GenBank/DDBJ databases">
        <authorList>
            <person name="Kallberg Y."/>
            <person name="Tangrot J."/>
            <person name="Rosling A."/>
        </authorList>
    </citation>
    <scope>NUCLEOTIDE SEQUENCE [LARGE SCALE GENOMIC DNA]</scope>
    <source>
        <strain evidence="1 2">120-4 pot B 10/14</strain>
    </source>
</reference>
<dbReference type="EMBL" id="CAJVQB010014450">
    <property type="protein sequence ID" value="CAG8768482.1"/>
    <property type="molecule type" value="Genomic_DNA"/>
</dbReference>
<feature type="non-terminal residue" evidence="1">
    <location>
        <position position="95"/>
    </location>
</feature>
<protein>
    <submittedName>
        <fullName evidence="1">108_t:CDS:1</fullName>
    </submittedName>
</protein>
<name>A0ABN7VFW3_GIGMA</name>